<evidence type="ECO:0000313" key="2">
    <source>
        <dbReference type="Proteomes" id="UP001163603"/>
    </source>
</evidence>
<comment type="caution">
    <text evidence="1">The sequence shown here is derived from an EMBL/GenBank/DDBJ whole genome shotgun (WGS) entry which is preliminary data.</text>
</comment>
<organism evidence="1 2">
    <name type="scientific">Pistacia integerrima</name>
    <dbReference type="NCBI Taxonomy" id="434235"/>
    <lineage>
        <taxon>Eukaryota</taxon>
        <taxon>Viridiplantae</taxon>
        <taxon>Streptophyta</taxon>
        <taxon>Embryophyta</taxon>
        <taxon>Tracheophyta</taxon>
        <taxon>Spermatophyta</taxon>
        <taxon>Magnoliopsida</taxon>
        <taxon>eudicotyledons</taxon>
        <taxon>Gunneridae</taxon>
        <taxon>Pentapetalae</taxon>
        <taxon>rosids</taxon>
        <taxon>malvids</taxon>
        <taxon>Sapindales</taxon>
        <taxon>Anacardiaceae</taxon>
        <taxon>Pistacia</taxon>
    </lineage>
</organism>
<dbReference type="EMBL" id="CM047742">
    <property type="protein sequence ID" value="KAJ0035193.1"/>
    <property type="molecule type" value="Genomic_DNA"/>
</dbReference>
<keyword evidence="2" id="KW-1185">Reference proteome</keyword>
<dbReference type="Proteomes" id="UP001163603">
    <property type="component" value="Chromosome 7"/>
</dbReference>
<proteinExistence type="predicted"/>
<accession>A0ACC0YFL8</accession>
<protein>
    <submittedName>
        <fullName evidence="1">Uncharacterized protein</fullName>
    </submittedName>
</protein>
<reference evidence="2" key="1">
    <citation type="journal article" date="2023" name="G3 (Bethesda)">
        <title>Genome assembly and association tests identify interacting loci associated with vigor, precocity, and sex in interspecific pistachio rootstocks.</title>
        <authorList>
            <person name="Palmer W."/>
            <person name="Jacygrad E."/>
            <person name="Sagayaradj S."/>
            <person name="Cavanaugh K."/>
            <person name="Han R."/>
            <person name="Bertier L."/>
            <person name="Beede B."/>
            <person name="Kafkas S."/>
            <person name="Golino D."/>
            <person name="Preece J."/>
            <person name="Michelmore R."/>
        </authorList>
    </citation>
    <scope>NUCLEOTIDE SEQUENCE [LARGE SCALE GENOMIC DNA]</scope>
</reference>
<evidence type="ECO:0000313" key="1">
    <source>
        <dbReference type="EMBL" id="KAJ0035193.1"/>
    </source>
</evidence>
<name>A0ACC0YFL8_9ROSI</name>
<gene>
    <name evidence="1" type="ORF">Pint_25046</name>
</gene>
<sequence>MESTDKPATPPPKSDEAPPPPPPAISRVNCFVVDVALRVLLFAATLVAVVVMVTSKETEFVPVPPAGVMMWRTAKFNHSPAFIYFVTALSVACLYSIITTLASLSTILKPAFSKKFLLYFAFWDVLIFGVVASALGTAGGVAYIGYKGNSHVGWTKVCPNYDKFCDYIISSLAMSLLASIVLVLLIFLSIFSLYKRARD</sequence>